<dbReference type="AlphaFoldDB" id="A0A1M7GP73"/>
<dbReference type="STRING" id="447595.SAMN05660826_00406"/>
<reference evidence="3" key="1">
    <citation type="submission" date="2016-11" db="EMBL/GenBank/DDBJ databases">
        <authorList>
            <person name="Varghese N."/>
            <person name="Submissions S."/>
        </authorList>
    </citation>
    <scope>NUCLEOTIDE SEQUENCE [LARGE SCALE GENOMIC DNA]</scope>
    <source>
        <strain evidence="3">DSM 18802</strain>
    </source>
</reference>
<keyword evidence="3" id="KW-1185">Reference proteome</keyword>
<evidence type="ECO:0000313" key="2">
    <source>
        <dbReference type="EMBL" id="SHM17975.1"/>
    </source>
</evidence>
<dbReference type="RefSeq" id="WP_073253900.1">
    <property type="nucleotide sequence ID" value="NZ_FRCR01000002.1"/>
</dbReference>
<dbReference type="PANTHER" id="PTHR35024:SF4">
    <property type="entry name" value="POLYMER-FORMING CYTOSKELETAL PROTEIN"/>
    <property type="match status" value="1"/>
</dbReference>
<dbReference type="InterPro" id="IPR007607">
    <property type="entry name" value="BacA/B"/>
</dbReference>
<evidence type="ECO:0000313" key="3">
    <source>
        <dbReference type="Proteomes" id="UP000184375"/>
    </source>
</evidence>
<comment type="similarity">
    <text evidence="1">Belongs to the bactofilin family.</text>
</comment>
<gene>
    <name evidence="2" type="ORF">SAMN05660826_00406</name>
</gene>
<protein>
    <submittedName>
        <fullName evidence="2">Protein CcmA, bactofilin family</fullName>
    </submittedName>
</protein>
<dbReference type="Proteomes" id="UP000184375">
    <property type="component" value="Unassembled WGS sequence"/>
</dbReference>
<sequence>MFGRKNEKIKVNPEAVDTLIGKGTEIKGTVKATGVLRIEGKVEGELESTGDIIVAETGVVNAQLKARNAVIAGEVNGNIFLSGKLEIKSSGKVLGDLRVEGIIVEDGAFFQGRCEMDRTKEDES</sequence>
<accession>A0A1M7GP73</accession>
<name>A0A1M7GP73_9FIRM</name>
<evidence type="ECO:0000256" key="1">
    <source>
        <dbReference type="ARBA" id="ARBA00044755"/>
    </source>
</evidence>
<dbReference type="OrthoDB" id="9802488at2"/>
<proteinExistence type="inferred from homology"/>
<dbReference type="PANTHER" id="PTHR35024">
    <property type="entry name" value="HYPOTHETICAL CYTOSOLIC PROTEIN"/>
    <property type="match status" value="1"/>
</dbReference>
<dbReference type="Pfam" id="PF04519">
    <property type="entry name" value="Bactofilin"/>
    <property type="match status" value="1"/>
</dbReference>
<dbReference type="EMBL" id="FRCR01000002">
    <property type="protein sequence ID" value="SHM17975.1"/>
    <property type="molecule type" value="Genomic_DNA"/>
</dbReference>
<organism evidence="2 3">
    <name type="scientific">Caldanaerovirga acetigignens</name>
    <dbReference type="NCBI Taxonomy" id="447595"/>
    <lineage>
        <taxon>Bacteria</taxon>
        <taxon>Bacillati</taxon>
        <taxon>Bacillota</taxon>
        <taxon>Clostridia</taxon>
        <taxon>Thermosediminibacterales</taxon>
        <taxon>Thermosediminibacteraceae</taxon>
        <taxon>Caldanaerovirga</taxon>
    </lineage>
</organism>